<dbReference type="InterPro" id="IPR013783">
    <property type="entry name" value="Ig-like_fold"/>
</dbReference>
<proteinExistence type="predicted"/>
<dbReference type="AlphaFoldDB" id="A0A7X9NPL1"/>
<feature type="transmembrane region" description="Helical" evidence="1">
    <location>
        <begin position="258"/>
        <end position="276"/>
    </location>
</feature>
<dbReference type="Proteomes" id="UP000588369">
    <property type="component" value="Unassembled WGS sequence"/>
</dbReference>
<accession>A0A7X9NPL1</accession>
<reference evidence="3 4" key="1">
    <citation type="submission" date="2020-04" db="EMBL/GenBank/DDBJ databases">
        <authorList>
            <person name="Hitch T.C.A."/>
            <person name="Wylensek D."/>
            <person name="Clavel T."/>
        </authorList>
    </citation>
    <scope>NUCLEOTIDE SEQUENCE [LARGE SCALE GENOMIC DNA]</scope>
    <source>
        <strain evidence="3 4">BSM-130-P53-3C</strain>
    </source>
</reference>
<sequence>MEDHRVRFPDASYCIADNNQTVDTTRCTGNAETYTDSDTTEGAINVKGLPAGTYTLVETVAPVLHELPDAADAWYTFTISEDGVASDIADAKGGTTMLTDASGTSMNTIGDTRATGSATWKKTDIAGNALGGSTWKVTFCPDSSPNSCDEPVTITDWAPTDGSATHTECSATWACDTDSAAGSFKLTSLPWGTYTPVEQKAPNGYVADTTPRTFTIVRSKAADPIDATQLAKDVGSTENEISITSLPMTGGEWTPRNVALIGISALVLAAVSYGIVKRRRRG</sequence>
<feature type="domain" description="SpaA-like prealbumin fold" evidence="2">
    <location>
        <begin position="11"/>
        <end position="85"/>
    </location>
</feature>
<dbReference type="InterPro" id="IPR041033">
    <property type="entry name" value="SpaA_PFL_dom_1"/>
</dbReference>
<dbReference type="EMBL" id="JABAGI010000001">
    <property type="protein sequence ID" value="NME61258.1"/>
    <property type="molecule type" value="Genomic_DNA"/>
</dbReference>
<feature type="domain" description="SpaA-like prealbumin fold" evidence="2">
    <location>
        <begin position="116"/>
        <end position="220"/>
    </location>
</feature>
<evidence type="ECO:0000313" key="4">
    <source>
        <dbReference type="Proteomes" id="UP000588369"/>
    </source>
</evidence>
<protein>
    <recommendedName>
        <fullName evidence="2">SpaA-like prealbumin fold domain-containing protein</fullName>
    </recommendedName>
</protein>
<dbReference type="GO" id="GO:0005975">
    <property type="term" value="P:carbohydrate metabolic process"/>
    <property type="evidence" value="ECO:0007669"/>
    <property type="project" value="UniProtKB-ARBA"/>
</dbReference>
<evidence type="ECO:0000259" key="2">
    <source>
        <dbReference type="Pfam" id="PF17802"/>
    </source>
</evidence>
<evidence type="ECO:0000256" key="1">
    <source>
        <dbReference type="SAM" id="Phobius"/>
    </source>
</evidence>
<name>A0A7X9NPL1_9BIFI</name>
<keyword evidence="1" id="KW-0812">Transmembrane</keyword>
<keyword evidence="1" id="KW-1133">Transmembrane helix</keyword>
<comment type="caution">
    <text evidence="3">The sequence shown here is derived from an EMBL/GenBank/DDBJ whole genome shotgun (WGS) entry which is preliminary data.</text>
</comment>
<dbReference type="Gene3D" id="2.60.40.10">
    <property type="entry name" value="Immunoglobulins"/>
    <property type="match status" value="2"/>
</dbReference>
<keyword evidence="1" id="KW-0472">Membrane</keyword>
<dbReference type="Pfam" id="PF17802">
    <property type="entry name" value="SpaA"/>
    <property type="match status" value="2"/>
</dbReference>
<evidence type="ECO:0000313" key="3">
    <source>
        <dbReference type="EMBL" id="NME61258.1"/>
    </source>
</evidence>
<gene>
    <name evidence="3" type="ORF">HF844_00295</name>
</gene>
<organism evidence="3 4">
    <name type="scientific">Bifidobacterium thermophilum</name>
    <dbReference type="NCBI Taxonomy" id="33905"/>
    <lineage>
        <taxon>Bacteria</taxon>
        <taxon>Bacillati</taxon>
        <taxon>Actinomycetota</taxon>
        <taxon>Actinomycetes</taxon>
        <taxon>Bifidobacteriales</taxon>
        <taxon>Bifidobacteriaceae</taxon>
        <taxon>Bifidobacterium</taxon>
    </lineage>
</organism>